<dbReference type="RefSeq" id="WP_339102042.1">
    <property type="nucleotide sequence ID" value="NZ_CP147247.1"/>
</dbReference>
<evidence type="ECO:0008006" key="3">
    <source>
        <dbReference type="Google" id="ProtNLM"/>
    </source>
</evidence>
<dbReference type="Pfam" id="PF08922">
    <property type="entry name" value="DUF1905"/>
    <property type="match status" value="1"/>
</dbReference>
<dbReference type="Gene3D" id="2.40.30.100">
    <property type="entry name" value="AF2212/PG0164-like"/>
    <property type="match status" value="1"/>
</dbReference>
<evidence type="ECO:0000313" key="2">
    <source>
        <dbReference type="Proteomes" id="UP000195141"/>
    </source>
</evidence>
<sequence>MVYSFEGICFKEGNRQFIKIPFNVWDICEQKGNIPVKVTIQSNAFECKLIPKGEGVYYIPVTKKYFEQLKMEENYTVSFELIDQLSRINHDSPYSVPIRKIEAIQLVLQPDVGLCGQACMAMLSGLTIEEIITSMKAKKWQVSLSKFIETLDYFSLAHADKMIYIKRNFFQLPNLCLLNVKSSDVSEKRSHFLLYFDKKYYDPAVGILTEYDTSRIIGYLEIFS</sequence>
<accession>A0AAQ3VVM5</accession>
<organism evidence="1 2">
    <name type="scientific">Candidatus Enterococcus clewellii</name>
    <dbReference type="NCBI Taxonomy" id="1834193"/>
    <lineage>
        <taxon>Bacteria</taxon>
        <taxon>Bacillati</taxon>
        <taxon>Bacillota</taxon>
        <taxon>Bacilli</taxon>
        <taxon>Lactobacillales</taxon>
        <taxon>Enterococcaceae</taxon>
        <taxon>Enterococcus</taxon>
    </lineage>
</organism>
<gene>
    <name evidence="1" type="ORF">A5888_001734</name>
</gene>
<dbReference type="InterPro" id="IPR037079">
    <property type="entry name" value="AF2212/PG0164-like_sf"/>
</dbReference>
<reference evidence="1" key="2">
    <citation type="submission" date="2024-03" db="EMBL/GenBank/DDBJ databases">
        <title>The Genome Sequence of Enterococcus sp. DIV0242b.</title>
        <authorList>
            <consortium name="The Broad Institute Genomics Platform"/>
            <consortium name="The Broad Institute Microbial Omics Core"/>
            <consortium name="The Broad Institute Genomic Center for Infectious Diseases"/>
            <person name="Earl A."/>
            <person name="Manson A."/>
            <person name="Gilmore M."/>
            <person name="Schwartman J."/>
            <person name="Shea T."/>
            <person name="Abouelleil A."/>
            <person name="Cao P."/>
            <person name="Chapman S."/>
            <person name="Cusick C."/>
            <person name="Young S."/>
            <person name="Neafsey D."/>
            <person name="Nusbaum C."/>
            <person name="Birren B."/>
        </authorList>
    </citation>
    <scope>NUCLEOTIDE SEQUENCE</scope>
    <source>
        <strain evidence="1">9E7_DIV0242</strain>
    </source>
</reference>
<proteinExistence type="predicted"/>
<dbReference type="SUPFAM" id="SSF141694">
    <property type="entry name" value="AF2212/PG0164-like"/>
    <property type="match status" value="1"/>
</dbReference>
<reference evidence="1" key="1">
    <citation type="submission" date="2017-05" db="EMBL/GenBank/DDBJ databases">
        <authorList>
            <consortium name="The Broad Institute Genomics Platform"/>
            <consortium name="The Broad Institute Genomic Center for Infectious Diseases"/>
            <person name="Earl A."/>
            <person name="Manson A."/>
            <person name="Schwartman J."/>
            <person name="Gilmore M."/>
            <person name="Abouelleil A."/>
            <person name="Cao P."/>
            <person name="Chapman S."/>
            <person name="Cusick C."/>
            <person name="Shea T."/>
            <person name="Young S."/>
            <person name="Neafsey D."/>
            <person name="Nusbaum C."/>
            <person name="Birren B."/>
        </authorList>
    </citation>
    <scope>NUCLEOTIDE SEQUENCE</scope>
    <source>
        <strain evidence="1">9E7_DIV0242</strain>
    </source>
</reference>
<dbReference type="EMBL" id="CP147247">
    <property type="protein sequence ID" value="WYJ90006.1"/>
    <property type="molecule type" value="Genomic_DNA"/>
</dbReference>
<keyword evidence="2" id="KW-1185">Reference proteome</keyword>
<evidence type="ECO:0000313" key="1">
    <source>
        <dbReference type="EMBL" id="WYJ90006.1"/>
    </source>
</evidence>
<dbReference type="AlphaFoldDB" id="A0AAQ3VVM5"/>
<dbReference type="InterPro" id="IPR015018">
    <property type="entry name" value="DUF1905"/>
</dbReference>
<protein>
    <recommendedName>
        <fullName evidence="3">DUF1905 domain-containing protein</fullName>
    </recommendedName>
</protein>
<name>A0AAQ3VVM5_9ENTE</name>
<dbReference type="Proteomes" id="UP000195141">
    <property type="component" value="Chromosome"/>
</dbReference>